<proteinExistence type="predicted"/>
<keyword evidence="2" id="KW-1133">Transmembrane helix</keyword>
<gene>
    <name evidence="3" type="ORF">GTHE00462_LOCUS4295</name>
</gene>
<feature type="compositionally biased region" description="Basic and acidic residues" evidence="1">
    <location>
        <begin position="7"/>
        <end position="24"/>
    </location>
</feature>
<feature type="transmembrane region" description="Helical" evidence="2">
    <location>
        <begin position="220"/>
        <end position="238"/>
    </location>
</feature>
<protein>
    <submittedName>
        <fullName evidence="3">Uncharacterized protein</fullName>
    </submittedName>
</protein>
<name>A0A7S4JB05_GUITH</name>
<reference evidence="3" key="1">
    <citation type="submission" date="2021-01" db="EMBL/GenBank/DDBJ databases">
        <authorList>
            <person name="Corre E."/>
            <person name="Pelletier E."/>
            <person name="Niang G."/>
            <person name="Scheremetjew M."/>
            <person name="Finn R."/>
            <person name="Kale V."/>
            <person name="Holt S."/>
            <person name="Cochrane G."/>
            <person name="Meng A."/>
            <person name="Brown T."/>
            <person name="Cohen L."/>
        </authorList>
    </citation>
    <scope>NUCLEOTIDE SEQUENCE</scope>
    <source>
        <strain evidence="3">CCMP 2712</strain>
    </source>
</reference>
<feature type="transmembrane region" description="Helical" evidence="2">
    <location>
        <begin position="162"/>
        <end position="184"/>
    </location>
</feature>
<dbReference type="EMBL" id="HBKN01005216">
    <property type="protein sequence ID" value="CAE2257916.1"/>
    <property type="molecule type" value="Transcribed_RNA"/>
</dbReference>
<evidence type="ECO:0000313" key="3">
    <source>
        <dbReference type="EMBL" id="CAE2257916.1"/>
    </source>
</evidence>
<dbReference type="AlphaFoldDB" id="A0A7S4JB05"/>
<evidence type="ECO:0000256" key="2">
    <source>
        <dbReference type="SAM" id="Phobius"/>
    </source>
</evidence>
<sequence length="299" mass="33107">MRRRTGGGRDGKEDEKGGDGDGDTRQASYRTRTNSFKATSLLLFQLAFVPLVVFLFLEANIKVVLFGKLRLYNTVDFCVLTFFYSHVLESLLSMVFDRADRESTSFLSPYRAASTLVLVFQMGRILHCSADAIHSYATEIKDYSKDMPRDVLDLIHFLDEDMGHWILFASYFSLLSLLTAYYPTGHHSKERAPSPLLPLVSGLVMGATHAVAVIESSHWWFGVVGCFTMLAGCLLTSFSCRNPFLLFSSSASLSLLVCLILYKIAVGSFQEPSALGGVLHVAKKILTCAAGTWSLTLHC</sequence>
<keyword evidence="2" id="KW-0812">Transmembrane</keyword>
<evidence type="ECO:0000256" key="1">
    <source>
        <dbReference type="SAM" id="MobiDB-lite"/>
    </source>
</evidence>
<accession>A0A7S4JB05</accession>
<feature type="transmembrane region" description="Helical" evidence="2">
    <location>
        <begin position="196"/>
        <end position="214"/>
    </location>
</feature>
<feature type="transmembrane region" description="Helical" evidence="2">
    <location>
        <begin position="38"/>
        <end position="57"/>
    </location>
</feature>
<keyword evidence="2" id="KW-0472">Membrane</keyword>
<feature type="region of interest" description="Disordered" evidence="1">
    <location>
        <begin position="1"/>
        <end position="27"/>
    </location>
</feature>
<feature type="transmembrane region" description="Helical" evidence="2">
    <location>
        <begin position="245"/>
        <end position="265"/>
    </location>
</feature>
<organism evidence="3">
    <name type="scientific">Guillardia theta</name>
    <name type="common">Cryptophyte</name>
    <name type="synonym">Cryptomonas phi</name>
    <dbReference type="NCBI Taxonomy" id="55529"/>
    <lineage>
        <taxon>Eukaryota</taxon>
        <taxon>Cryptophyceae</taxon>
        <taxon>Pyrenomonadales</taxon>
        <taxon>Geminigeraceae</taxon>
        <taxon>Guillardia</taxon>
    </lineage>
</organism>